<dbReference type="InterPro" id="IPR050789">
    <property type="entry name" value="Diverse_Enzym_Activities"/>
</dbReference>
<protein>
    <submittedName>
        <fullName evidence="2">Serine hydrolase</fullName>
    </submittedName>
</protein>
<dbReference type="InterPro" id="IPR012338">
    <property type="entry name" value="Beta-lactam/transpept-like"/>
</dbReference>
<keyword evidence="3" id="KW-1185">Reference proteome</keyword>
<feature type="domain" description="Beta-lactamase-related" evidence="1">
    <location>
        <begin position="77"/>
        <end position="358"/>
    </location>
</feature>
<reference evidence="2 3" key="1">
    <citation type="journal article" date="2023" name="Antonie Van Leeuwenhoek">
        <title>Mesoterricola silvestris gen. nov., sp. nov., Mesoterricola sediminis sp. nov., Geothrix oryzae sp. nov., Geothrix edaphica sp. nov., Geothrix rubra sp. nov., and Geothrix limicola sp. nov., six novel members of Acidobacteriota isolated from soils.</title>
        <authorList>
            <person name="Itoh H."/>
            <person name="Sugisawa Y."/>
            <person name="Mise K."/>
            <person name="Xu Z."/>
            <person name="Kuniyasu M."/>
            <person name="Ushijima N."/>
            <person name="Kawano K."/>
            <person name="Kobayashi E."/>
            <person name="Shiratori Y."/>
            <person name="Masuda Y."/>
            <person name="Senoo K."/>
        </authorList>
    </citation>
    <scope>NUCLEOTIDE SEQUENCE [LARGE SCALE GENOMIC DNA]</scope>
    <source>
        <strain evidence="2 3">Red803</strain>
    </source>
</reference>
<dbReference type="EMBL" id="BSDD01000001">
    <property type="protein sequence ID" value="GLH68850.1"/>
    <property type="molecule type" value="Genomic_DNA"/>
</dbReference>
<dbReference type="Pfam" id="PF00144">
    <property type="entry name" value="Beta-lactamase"/>
    <property type="match status" value="1"/>
</dbReference>
<dbReference type="PANTHER" id="PTHR43283:SF7">
    <property type="entry name" value="BETA-LACTAMASE-RELATED DOMAIN-CONTAINING PROTEIN"/>
    <property type="match status" value="1"/>
</dbReference>
<dbReference type="SUPFAM" id="SSF56601">
    <property type="entry name" value="beta-lactamase/transpeptidase-like"/>
    <property type="match status" value="1"/>
</dbReference>
<dbReference type="GO" id="GO:0016787">
    <property type="term" value="F:hydrolase activity"/>
    <property type="evidence" value="ECO:0007669"/>
    <property type="project" value="UniProtKB-KW"/>
</dbReference>
<dbReference type="Gene3D" id="3.40.710.10">
    <property type="entry name" value="DD-peptidase/beta-lactamase superfamily"/>
    <property type="match status" value="1"/>
</dbReference>
<dbReference type="PANTHER" id="PTHR43283">
    <property type="entry name" value="BETA-LACTAMASE-RELATED"/>
    <property type="match status" value="1"/>
</dbReference>
<name>A0ABQ5Q340_9BACT</name>
<organism evidence="2 3">
    <name type="scientific">Geothrix rubra</name>
    <dbReference type="NCBI Taxonomy" id="2927977"/>
    <lineage>
        <taxon>Bacteria</taxon>
        <taxon>Pseudomonadati</taxon>
        <taxon>Acidobacteriota</taxon>
        <taxon>Holophagae</taxon>
        <taxon>Holophagales</taxon>
        <taxon>Holophagaceae</taxon>
        <taxon>Geothrix</taxon>
    </lineage>
</organism>
<keyword evidence="2" id="KW-0378">Hydrolase</keyword>
<sequence length="383" mass="42503">MMPTGGWGRIRIAGRRLGWLLGALPLFAQAQGAPRARPALLEDGWQREDPAAAGFDEARLRGIVAEMMNGRTNFHGVVVERHGRLVAEAYRQGRDRTVNSLFSHLRSFGPEVRHDARSVGKSVIGLLVGIALAQGRLKRVDTPVLDFYPEFPELASPERRAITLEHLLGMSSGLAWHEGGEGPDDEHKLMWKWTPVYHPLSRPIAAVPGSVFNYNSGGALLAADILTRATGRPWTEYARTELFEPLGITDVEWVGDFLGRPMAYTGLRMRPRDMAKLGRLVLDHGRWQGRQIVPSAWIDASLKPRLRTGFDDTGYGYFWWTGAAAWHGRNLPWAAAFGNGGQRIFVLPELDLCVVITAGAYGELPVARQANVIFREIVTSVER</sequence>
<evidence type="ECO:0000313" key="2">
    <source>
        <dbReference type="EMBL" id="GLH68850.1"/>
    </source>
</evidence>
<evidence type="ECO:0000313" key="3">
    <source>
        <dbReference type="Proteomes" id="UP001165089"/>
    </source>
</evidence>
<dbReference type="Proteomes" id="UP001165089">
    <property type="component" value="Unassembled WGS sequence"/>
</dbReference>
<accession>A0ABQ5Q340</accession>
<comment type="caution">
    <text evidence="2">The sequence shown here is derived from an EMBL/GenBank/DDBJ whole genome shotgun (WGS) entry which is preliminary data.</text>
</comment>
<gene>
    <name evidence="2" type="ORF">GETHPA_03830</name>
</gene>
<proteinExistence type="predicted"/>
<evidence type="ECO:0000259" key="1">
    <source>
        <dbReference type="Pfam" id="PF00144"/>
    </source>
</evidence>
<dbReference type="InterPro" id="IPR001466">
    <property type="entry name" value="Beta-lactam-related"/>
</dbReference>